<sequence>MRRSWAFFIISILFISGCVPNFEQDEEIVQENEETQETAIVPNFQISEQYYRTVLPFKASESRGLVVNRISNRLDIDEFETGLMRLSQNTFSSEDYLYQDGQYLDRDTITSWLQRKLTDEELAKVKEEDRAEENRGLNPAPVTVGSLKEQNEASPIYLSHLLEQNYLKKDNEGKAELGGISIGLALNSVHYYNQEDGYPREYVIPDAEIEQQGKKMADEIIKRIRSIEGLENIPVVVSLFKQEARSSVVPGSFFAVAEVKGNSNSIDKWSVVREDHYLLPSTAAQRDYRDDHTRMLNFKADIDEYFPNYTGVIGRAFYRDEQLTELSIDIPMQFYGKAEVVGFTQYLTGLIMEHFPNYFSVKCYISSIDGPEAVIIRGVNEEEPFVHIYQ</sequence>
<dbReference type="PROSITE" id="PS51257">
    <property type="entry name" value="PROKAR_LIPOPROTEIN"/>
    <property type="match status" value="1"/>
</dbReference>
<organism evidence="1 2">
    <name type="scientific">Bacillus mesophilus</name>
    <dbReference type="NCBI Taxonomy" id="1808955"/>
    <lineage>
        <taxon>Bacteria</taxon>
        <taxon>Bacillati</taxon>
        <taxon>Bacillota</taxon>
        <taxon>Bacilli</taxon>
        <taxon>Bacillales</taxon>
        <taxon>Bacillaceae</taxon>
        <taxon>Bacillus</taxon>
    </lineage>
</organism>
<comment type="caution">
    <text evidence="1">The sequence shown here is derived from an EMBL/GenBank/DDBJ whole genome shotgun (WGS) entry which is preliminary data.</text>
</comment>
<dbReference type="Gene3D" id="3.10.570.10">
    <property type="entry name" value="sex pheromone staph- cam373 precursor domain"/>
    <property type="match status" value="1"/>
</dbReference>
<dbReference type="CDD" id="cd13440">
    <property type="entry name" value="CamS_repeat_2"/>
    <property type="match status" value="1"/>
</dbReference>
<protein>
    <submittedName>
        <fullName evidence="1">CamS family sex pheromone protein</fullName>
    </submittedName>
</protein>
<reference evidence="1 2" key="1">
    <citation type="submission" date="2020-02" db="EMBL/GenBank/DDBJ databases">
        <title>Bacillus aquiflavi sp. nov., isolated from yellow water of strong flavor Chinese baijiu in Yibin region of China.</title>
        <authorList>
            <person name="Xie J."/>
        </authorList>
    </citation>
    <scope>NUCLEOTIDE SEQUENCE [LARGE SCALE GENOMIC DNA]</scope>
    <source>
        <strain evidence="1 2">SA4</strain>
    </source>
</reference>
<evidence type="ECO:0000313" key="1">
    <source>
        <dbReference type="EMBL" id="NEY73183.1"/>
    </source>
</evidence>
<proteinExistence type="predicted"/>
<dbReference type="CDD" id="cd13441">
    <property type="entry name" value="CamS_repeat_1"/>
    <property type="match status" value="1"/>
</dbReference>
<keyword evidence="2" id="KW-1185">Reference proteome</keyword>
<evidence type="ECO:0000313" key="2">
    <source>
        <dbReference type="Proteomes" id="UP000481043"/>
    </source>
</evidence>
<gene>
    <name evidence="1" type="ORF">G4D63_15725</name>
</gene>
<dbReference type="RefSeq" id="WP_163180662.1">
    <property type="nucleotide sequence ID" value="NZ_JAAIWM010000006.1"/>
</dbReference>
<dbReference type="Proteomes" id="UP000481043">
    <property type="component" value="Unassembled WGS sequence"/>
</dbReference>
<dbReference type="EMBL" id="JAAIWM010000006">
    <property type="protein sequence ID" value="NEY73183.1"/>
    <property type="molecule type" value="Genomic_DNA"/>
</dbReference>
<dbReference type="PIRSF" id="PIRSF012509">
    <property type="entry name" value="CamS"/>
    <property type="match status" value="1"/>
</dbReference>
<accession>A0A6M0QA63</accession>
<dbReference type="InterPro" id="IPR011426">
    <property type="entry name" value="CamS"/>
</dbReference>
<dbReference type="AlphaFoldDB" id="A0A6M0QA63"/>
<dbReference type="Pfam" id="PF07537">
    <property type="entry name" value="CamS"/>
    <property type="match status" value="1"/>
</dbReference>
<name>A0A6M0QA63_9BACI</name>